<dbReference type="GO" id="GO:0080120">
    <property type="term" value="P:CAAX-box protein maturation"/>
    <property type="evidence" value="ECO:0007669"/>
    <property type="project" value="UniProtKB-ARBA"/>
</dbReference>
<feature type="compositionally biased region" description="Pro residues" evidence="1">
    <location>
        <begin position="1"/>
        <end position="27"/>
    </location>
</feature>
<dbReference type="AlphaFoldDB" id="A0A9D2MVC9"/>
<feature type="transmembrane region" description="Helical" evidence="2">
    <location>
        <begin position="524"/>
        <end position="541"/>
    </location>
</feature>
<reference evidence="4" key="2">
    <citation type="submission" date="2021-04" db="EMBL/GenBank/DDBJ databases">
        <authorList>
            <person name="Gilroy R."/>
        </authorList>
    </citation>
    <scope>NUCLEOTIDE SEQUENCE</scope>
    <source>
        <strain evidence="4">CHK185-1770</strain>
    </source>
</reference>
<organism evidence="4 5">
    <name type="scientific">Candidatus Acutalibacter pullicola</name>
    <dbReference type="NCBI Taxonomy" id="2838417"/>
    <lineage>
        <taxon>Bacteria</taxon>
        <taxon>Bacillati</taxon>
        <taxon>Bacillota</taxon>
        <taxon>Clostridia</taxon>
        <taxon>Eubacteriales</taxon>
        <taxon>Acutalibacteraceae</taxon>
        <taxon>Acutalibacter</taxon>
    </lineage>
</organism>
<accession>A0A9D2MVC9</accession>
<feature type="transmembrane region" description="Helical" evidence="2">
    <location>
        <begin position="242"/>
        <end position="265"/>
    </location>
</feature>
<dbReference type="GO" id="GO:0004175">
    <property type="term" value="F:endopeptidase activity"/>
    <property type="evidence" value="ECO:0007669"/>
    <property type="project" value="UniProtKB-ARBA"/>
</dbReference>
<feature type="transmembrane region" description="Helical" evidence="2">
    <location>
        <begin position="437"/>
        <end position="455"/>
    </location>
</feature>
<evidence type="ECO:0000313" key="4">
    <source>
        <dbReference type="EMBL" id="HJB97899.1"/>
    </source>
</evidence>
<comment type="caution">
    <text evidence="4">The sequence shown here is derived from an EMBL/GenBank/DDBJ whole genome shotgun (WGS) entry which is preliminary data.</text>
</comment>
<feature type="region of interest" description="Disordered" evidence="1">
    <location>
        <begin position="1"/>
        <end position="44"/>
    </location>
</feature>
<evidence type="ECO:0000256" key="1">
    <source>
        <dbReference type="SAM" id="MobiDB-lite"/>
    </source>
</evidence>
<keyword evidence="2" id="KW-1133">Transmembrane helix</keyword>
<dbReference type="InterPro" id="IPR003675">
    <property type="entry name" value="Rce1/LyrA-like_dom"/>
</dbReference>
<evidence type="ECO:0000256" key="2">
    <source>
        <dbReference type="SAM" id="Phobius"/>
    </source>
</evidence>
<dbReference type="PANTHER" id="PTHR36435">
    <property type="entry name" value="SLR1288 PROTEIN"/>
    <property type="match status" value="1"/>
</dbReference>
<feature type="transmembrane region" description="Helical" evidence="2">
    <location>
        <begin position="360"/>
        <end position="378"/>
    </location>
</feature>
<name>A0A9D2MVC9_9FIRM</name>
<dbReference type="InterPro" id="IPR052710">
    <property type="entry name" value="CAAX_protease"/>
</dbReference>
<feature type="transmembrane region" description="Helical" evidence="2">
    <location>
        <begin position="470"/>
        <end position="490"/>
    </location>
</feature>
<feature type="transmembrane region" description="Helical" evidence="2">
    <location>
        <begin position="390"/>
        <end position="408"/>
    </location>
</feature>
<keyword evidence="4" id="KW-0482">Metalloprotease</keyword>
<sequence length="543" mass="55576">MNYGSYPPPAAPPDPSLYSIPPSPPAGYEPVAGQGGYPAGSAPSAPGYGAPAYAPGAAYPVAPQTGPQAPAPGYGAPAYGPSAAYPAAPQTGPQAPAPGYGGPGYGPGAAYPAAPQTGPQAPAPGYGCPGYGHGAAYPAAPQTGPQAPAPGYGAPAYGPGAAYPAVPQNVPQAPVPQPPAAVPVWNSGGASAAGRGEPWQSSLPAQGCGAGPCVPVAAPPFAVQVKEHTRTKGASQTMNRMGLLSLAQTALSFFWQVPLLFLLLAVGVDVTTDSMGYLWLSAVMVPLATALPFALYLLVLRKDPGDYLKFERVGFTGGALCVLAGLALVLLANYPALAVQNFFQFFGYESTSGVVSGEESLPAILLELAVTAVLVPFLEEFAFRGVVLSALRRYGIGFSIVASALIFGMAHMDLATVVFATLSGLVFGFLYAKTNNLWLTVWIHALNNGIAVVGSHTDYLFGSFAGGVDLALMLVPIGLGLVALVLLCVFRRGMFITQNSPRYDGPPYPLTASESALAVVRTPMFWVAVGLVVVYFVYNAVAL</sequence>
<dbReference type="Pfam" id="PF02517">
    <property type="entry name" value="Rce1-like"/>
    <property type="match status" value="1"/>
</dbReference>
<keyword evidence="4" id="KW-0378">Hydrolase</keyword>
<dbReference type="PANTHER" id="PTHR36435:SF1">
    <property type="entry name" value="CAAX AMINO TERMINAL PROTEASE FAMILY PROTEIN"/>
    <property type="match status" value="1"/>
</dbReference>
<reference evidence="4" key="1">
    <citation type="journal article" date="2021" name="PeerJ">
        <title>Extensive microbial diversity within the chicken gut microbiome revealed by metagenomics and culture.</title>
        <authorList>
            <person name="Gilroy R."/>
            <person name="Ravi A."/>
            <person name="Getino M."/>
            <person name="Pursley I."/>
            <person name="Horton D.L."/>
            <person name="Alikhan N.F."/>
            <person name="Baker D."/>
            <person name="Gharbi K."/>
            <person name="Hall N."/>
            <person name="Watson M."/>
            <person name="Adriaenssens E.M."/>
            <person name="Foster-Nyarko E."/>
            <person name="Jarju S."/>
            <person name="Secka A."/>
            <person name="Antonio M."/>
            <person name="Oren A."/>
            <person name="Chaudhuri R.R."/>
            <person name="La Ragione R."/>
            <person name="Hildebrand F."/>
            <person name="Pallen M.J."/>
        </authorList>
    </citation>
    <scope>NUCLEOTIDE SEQUENCE</scope>
    <source>
        <strain evidence="4">CHK185-1770</strain>
    </source>
</reference>
<feature type="transmembrane region" description="Helical" evidence="2">
    <location>
        <begin position="312"/>
        <end position="334"/>
    </location>
</feature>
<dbReference type="EC" id="3.4.24.-" evidence="4"/>
<evidence type="ECO:0000313" key="5">
    <source>
        <dbReference type="Proteomes" id="UP000826793"/>
    </source>
</evidence>
<feature type="transmembrane region" description="Helical" evidence="2">
    <location>
        <begin position="414"/>
        <end position="432"/>
    </location>
</feature>
<dbReference type="EMBL" id="DWXG01000038">
    <property type="protein sequence ID" value="HJB97899.1"/>
    <property type="molecule type" value="Genomic_DNA"/>
</dbReference>
<feature type="domain" description="CAAX prenyl protease 2/Lysostaphin resistance protein A-like" evidence="3">
    <location>
        <begin position="364"/>
        <end position="449"/>
    </location>
</feature>
<protein>
    <submittedName>
        <fullName evidence="4">CPBP family intramembrane metalloprotease</fullName>
        <ecNumber evidence="4">3.4.24.-</ecNumber>
    </submittedName>
</protein>
<keyword evidence="4" id="KW-0645">Protease</keyword>
<gene>
    <name evidence="4" type="ORF">H9710_04885</name>
</gene>
<feature type="transmembrane region" description="Helical" evidence="2">
    <location>
        <begin position="277"/>
        <end position="300"/>
    </location>
</feature>
<dbReference type="GO" id="GO:0008237">
    <property type="term" value="F:metallopeptidase activity"/>
    <property type="evidence" value="ECO:0007669"/>
    <property type="project" value="UniProtKB-KW"/>
</dbReference>
<keyword evidence="2" id="KW-0812">Transmembrane</keyword>
<keyword evidence="2" id="KW-0472">Membrane</keyword>
<dbReference type="Proteomes" id="UP000826793">
    <property type="component" value="Unassembled WGS sequence"/>
</dbReference>
<proteinExistence type="predicted"/>
<evidence type="ECO:0000259" key="3">
    <source>
        <dbReference type="Pfam" id="PF02517"/>
    </source>
</evidence>